<reference evidence="10" key="3">
    <citation type="submission" date="2025-09" db="UniProtKB">
        <authorList>
            <consortium name="Ensembl"/>
        </authorList>
    </citation>
    <scope>IDENTIFICATION</scope>
</reference>
<reference evidence="10" key="2">
    <citation type="submission" date="2025-08" db="UniProtKB">
        <authorList>
            <consortium name="Ensembl"/>
        </authorList>
    </citation>
    <scope>IDENTIFICATION</scope>
</reference>
<evidence type="ECO:0000313" key="11">
    <source>
        <dbReference type="Proteomes" id="UP000016666"/>
    </source>
</evidence>
<dbReference type="Ensembl" id="ENSAPLT00000012407.2">
    <property type="protein sequence ID" value="ENSAPLP00000011678.2"/>
    <property type="gene ID" value="ENSAPLG00000015499.2"/>
</dbReference>
<feature type="region of interest" description="Disordered" evidence="6">
    <location>
        <begin position="28"/>
        <end position="59"/>
    </location>
</feature>
<evidence type="ECO:0000259" key="9">
    <source>
        <dbReference type="Pfam" id="PF11933"/>
    </source>
</evidence>
<evidence type="ECO:0000256" key="3">
    <source>
        <dbReference type="ARBA" id="ARBA00022989"/>
    </source>
</evidence>
<keyword evidence="4 7" id="KW-0472">Membrane</keyword>
<dbReference type="GO" id="GO:0005248">
    <property type="term" value="F:voltage-gated sodium channel activity"/>
    <property type="evidence" value="ECO:0007669"/>
    <property type="project" value="TreeGrafter"/>
</dbReference>
<accession>U3IWQ2</accession>
<dbReference type="InterPro" id="IPR027359">
    <property type="entry name" value="Volt_channel_dom_sf"/>
</dbReference>
<protein>
    <submittedName>
        <fullName evidence="10">Sodium voltage-gated channel alpha subunit 1</fullName>
    </submittedName>
</protein>
<evidence type="ECO:0000256" key="2">
    <source>
        <dbReference type="ARBA" id="ARBA00022692"/>
    </source>
</evidence>
<feature type="domain" description="Voltage-gated Na+ ion channel cytoplasmic" evidence="9">
    <location>
        <begin position="563"/>
        <end position="715"/>
    </location>
</feature>
<dbReference type="Gene3D" id="1.20.120.350">
    <property type="entry name" value="Voltage-gated potassium channels. Chain C"/>
    <property type="match status" value="1"/>
</dbReference>
<keyword evidence="5" id="KW-0175">Coiled coil</keyword>
<dbReference type="FunFam" id="1.10.287.70:FF:000003">
    <property type="entry name" value="Sodium channel protein"/>
    <property type="match status" value="1"/>
</dbReference>
<feature type="compositionally biased region" description="Low complexity" evidence="6">
    <location>
        <begin position="480"/>
        <end position="500"/>
    </location>
</feature>
<feature type="region of interest" description="Disordered" evidence="6">
    <location>
        <begin position="474"/>
        <end position="537"/>
    </location>
</feature>
<feature type="compositionally biased region" description="Basic residues" evidence="6">
    <location>
        <begin position="503"/>
        <end position="514"/>
    </location>
</feature>
<keyword evidence="11" id="KW-1185">Reference proteome</keyword>
<organism evidence="10 11">
    <name type="scientific">Anas platyrhynchos platyrhynchos</name>
    <name type="common">Northern mallard</name>
    <dbReference type="NCBI Taxonomy" id="8840"/>
    <lineage>
        <taxon>Eukaryota</taxon>
        <taxon>Metazoa</taxon>
        <taxon>Chordata</taxon>
        <taxon>Craniata</taxon>
        <taxon>Vertebrata</taxon>
        <taxon>Euteleostomi</taxon>
        <taxon>Archelosauria</taxon>
        <taxon>Archosauria</taxon>
        <taxon>Dinosauria</taxon>
        <taxon>Saurischia</taxon>
        <taxon>Theropoda</taxon>
        <taxon>Coelurosauria</taxon>
        <taxon>Aves</taxon>
        <taxon>Neognathae</taxon>
        <taxon>Galloanserae</taxon>
        <taxon>Anseriformes</taxon>
        <taxon>Anatidae</taxon>
        <taxon>Anatinae</taxon>
        <taxon>Anas</taxon>
    </lineage>
</organism>
<dbReference type="HOGENOM" id="CLU_000540_5_2_1"/>
<feature type="region of interest" description="Disordered" evidence="6">
    <location>
        <begin position="593"/>
        <end position="633"/>
    </location>
</feature>
<dbReference type="SUPFAM" id="SSF81324">
    <property type="entry name" value="Voltage-gated potassium channels"/>
    <property type="match status" value="1"/>
</dbReference>
<feature type="domain" description="Ion transport" evidence="8">
    <location>
        <begin position="132"/>
        <end position="437"/>
    </location>
</feature>
<evidence type="ECO:0000259" key="8">
    <source>
        <dbReference type="Pfam" id="PF00520"/>
    </source>
</evidence>
<sequence length="727" mass="81791">MEQPVLVPPGPDSFQYFTRESLAAIEQRIAAEKAKNSKQDRKDNDDENGPKPNSDLEAGKTLPFIYGDIPPGMVSEPLEDMDPYYINKKTFIVLNKGKAIFRFSATSALYILTPFNPLRKIAIKILVHSYPFQYMLIMCTILTNCVFMTMSNPPDWTKNVEYTFTGIYTFESLIKIIARGFCLEDFTFLRDPWNWLDFTVITFAYVTEFVDLGNVSALRTFRVLRALKTISVIPGLKTIVGALIQSVKKLSDVMILTVFCLSVFALIGLQLFMGNLRNKCLQWPPENFTLETNITSQLNSTIGENGTLVNSTVAPFDWKGYIEDESHFYFLEGQNDALLCGNSSDAGQCPEGYTCVKAGRNPNYGYTSFDTFSWAFLSLFRLMTQDFWENLYQLTLRAAGKTYMIFFVLVIFLGSFYLINLILAVVAMAYEEQNQATMEEAEQKEAEFQQMLEQLKKQQEAAAVAAAAVTASAESREPSAAEGAGGLSESSSEASKLSSKSAKERRNRRKKRKQKEQSGGEEKEEDEFHKSESEDSIRRKGFRLSIEGNRLTYEKKYSSPHQSLLSIRGSLFSPRRNSRTSLFSFRGRAKDIGSENDFADDEHSTFEDNDSRRDSLFVPRRHGERRNSNISQASRSSRMLAVFPVNGKMHSTVDCNGVVSLVGGPSVPTSPVGQLLPEGTTTETEIRKRISGSFHVSMDFLEDPALRERAMSIASILTNTVEGVRWS</sequence>
<proteinExistence type="predicted"/>
<keyword evidence="3 7" id="KW-1133">Transmembrane helix</keyword>
<feature type="transmembrane region" description="Helical" evidence="7">
    <location>
        <begin position="403"/>
        <end position="430"/>
    </location>
</feature>
<dbReference type="FunFam" id="1.20.120.350:FF:000005">
    <property type="entry name" value="Sodium channel protein"/>
    <property type="match status" value="1"/>
</dbReference>
<feature type="transmembrane region" description="Helical" evidence="7">
    <location>
        <begin position="253"/>
        <end position="273"/>
    </location>
</feature>
<feature type="coiled-coil region" evidence="5">
    <location>
        <begin position="427"/>
        <end position="461"/>
    </location>
</feature>
<dbReference type="Gene3D" id="1.10.287.70">
    <property type="match status" value="1"/>
</dbReference>
<dbReference type="InterPro" id="IPR024583">
    <property type="entry name" value="Na_trans_cytopl"/>
</dbReference>
<evidence type="ECO:0000256" key="4">
    <source>
        <dbReference type="ARBA" id="ARBA00023136"/>
    </source>
</evidence>
<evidence type="ECO:0000256" key="6">
    <source>
        <dbReference type="SAM" id="MobiDB-lite"/>
    </source>
</evidence>
<feature type="compositionally biased region" description="Basic and acidic residues" evidence="6">
    <location>
        <begin position="29"/>
        <end position="44"/>
    </location>
</feature>
<dbReference type="AlphaFoldDB" id="U3IWQ2"/>
<dbReference type="GO" id="GO:0019228">
    <property type="term" value="P:neuronal action potential"/>
    <property type="evidence" value="ECO:0007669"/>
    <property type="project" value="TreeGrafter"/>
</dbReference>
<dbReference type="GeneTree" id="ENSGT00940000154224"/>
<feature type="compositionally biased region" description="Basic and acidic residues" evidence="6">
    <location>
        <begin position="601"/>
        <end position="615"/>
    </location>
</feature>
<keyword evidence="2 7" id="KW-0812">Transmembrane</keyword>
<evidence type="ECO:0000256" key="7">
    <source>
        <dbReference type="SAM" id="Phobius"/>
    </source>
</evidence>
<dbReference type="GO" id="GO:0001518">
    <property type="term" value="C:voltage-gated sodium channel complex"/>
    <property type="evidence" value="ECO:0007669"/>
    <property type="project" value="TreeGrafter"/>
</dbReference>
<comment type="subcellular location">
    <subcellularLocation>
        <location evidence="1">Membrane</location>
        <topology evidence="1">Multi-pass membrane protein</topology>
    </subcellularLocation>
</comment>
<feature type="compositionally biased region" description="Basic and acidic residues" evidence="6">
    <location>
        <begin position="515"/>
        <end position="537"/>
    </location>
</feature>
<reference evidence="10 11" key="1">
    <citation type="submission" date="2017-10" db="EMBL/GenBank/DDBJ databases">
        <title>A new Pekin duck reference genome.</title>
        <authorList>
            <person name="Hou Z.-C."/>
            <person name="Zhou Z.-K."/>
            <person name="Zhu F."/>
            <person name="Hou S.-S."/>
        </authorList>
    </citation>
    <scope>NUCLEOTIDE SEQUENCE [LARGE SCALE GENOMIC DNA]</scope>
</reference>
<dbReference type="Pfam" id="PF11933">
    <property type="entry name" value="Na_trans_cytopl"/>
    <property type="match status" value="1"/>
</dbReference>
<dbReference type="InterPro" id="IPR043203">
    <property type="entry name" value="VGCC_Ca_Na"/>
</dbReference>
<evidence type="ECO:0000313" key="10">
    <source>
        <dbReference type="Ensembl" id="ENSAPLP00000011678.2"/>
    </source>
</evidence>
<dbReference type="GO" id="GO:0086010">
    <property type="term" value="P:membrane depolarization during action potential"/>
    <property type="evidence" value="ECO:0007669"/>
    <property type="project" value="TreeGrafter"/>
</dbReference>
<dbReference type="InterPro" id="IPR005821">
    <property type="entry name" value="Ion_trans_dom"/>
</dbReference>
<dbReference type="PANTHER" id="PTHR10037:SF280">
    <property type="entry name" value="SODIUM CHANNEL PROTEIN TYPE 1 SUBUNIT ALPHA"/>
    <property type="match status" value="1"/>
</dbReference>
<evidence type="ECO:0000256" key="5">
    <source>
        <dbReference type="SAM" id="Coils"/>
    </source>
</evidence>
<name>U3IWQ2_ANAPP</name>
<dbReference type="PANTHER" id="PTHR10037">
    <property type="entry name" value="VOLTAGE-GATED CATION CHANNEL CALCIUM AND SODIUM"/>
    <property type="match status" value="1"/>
</dbReference>
<dbReference type="Pfam" id="PF00520">
    <property type="entry name" value="Ion_trans"/>
    <property type="match status" value="1"/>
</dbReference>
<dbReference type="Proteomes" id="UP000016666">
    <property type="component" value="Chromosome 7"/>
</dbReference>
<evidence type="ECO:0000256" key="1">
    <source>
        <dbReference type="ARBA" id="ARBA00004141"/>
    </source>
</evidence>